<evidence type="ECO:0000256" key="7">
    <source>
        <dbReference type="ARBA" id="ARBA00022989"/>
    </source>
</evidence>
<accession>A0A545V5I3</accession>
<comment type="subcellular location">
    <subcellularLocation>
        <location evidence="1">Membrane</location>
        <topology evidence="1">Multi-pass membrane protein</topology>
    </subcellularLocation>
</comment>
<feature type="compositionally biased region" description="Basic and acidic residues" evidence="9">
    <location>
        <begin position="25"/>
        <end position="35"/>
    </location>
</feature>
<feature type="transmembrane region" description="Helical" evidence="10">
    <location>
        <begin position="426"/>
        <end position="445"/>
    </location>
</feature>
<dbReference type="AlphaFoldDB" id="A0A545V5I3"/>
<evidence type="ECO:0000256" key="6">
    <source>
        <dbReference type="ARBA" id="ARBA00022927"/>
    </source>
</evidence>
<organism evidence="11 12">
    <name type="scientific">Cordyceps javanica</name>
    <dbReference type="NCBI Taxonomy" id="43265"/>
    <lineage>
        <taxon>Eukaryota</taxon>
        <taxon>Fungi</taxon>
        <taxon>Dikarya</taxon>
        <taxon>Ascomycota</taxon>
        <taxon>Pezizomycotina</taxon>
        <taxon>Sordariomycetes</taxon>
        <taxon>Hypocreomycetidae</taxon>
        <taxon>Hypocreales</taxon>
        <taxon>Cordycipitaceae</taxon>
        <taxon>Cordyceps</taxon>
    </lineage>
</organism>
<name>A0A545V5I3_9HYPO</name>
<keyword evidence="12" id="KW-1185">Reference proteome</keyword>
<feature type="transmembrane region" description="Helical" evidence="10">
    <location>
        <begin position="219"/>
        <end position="237"/>
    </location>
</feature>
<feature type="region of interest" description="Disordered" evidence="9">
    <location>
        <begin position="1"/>
        <end position="54"/>
    </location>
</feature>
<evidence type="ECO:0000256" key="5">
    <source>
        <dbReference type="ARBA" id="ARBA00022856"/>
    </source>
</evidence>
<keyword evidence="8 10" id="KW-0472">Membrane</keyword>
<comment type="caution">
    <text evidence="11">The sequence shown here is derived from an EMBL/GenBank/DDBJ whole genome shotgun (WGS) entry which is preliminary data.</text>
</comment>
<protein>
    <submittedName>
        <fullName evidence="11">Oligopeptide transporter</fullName>
    </submittedName>
</protein>
<keyword evidence="7 10" id="KW-1133">Transmembrane helix</keyword>
<reference evidence="11 12" key="1">
    <citation type="journal article" date="2019" name="Appl. Microbiol. Biotechnol.">
        <title>Genome sequence of Isaria javanica and comparative genome analysis insights into family S53 peptidase evolution in fungal entomopathogens.</title>
        <authorList>
            <person name="Lin R."/>
            <person name="Zhang X."/>
            <person name="Xin B."/>
            <person name="Zou M."/>
            <person name="Gao Y."/>
            <person name="Qin F."/>
            <person name="Hu Q."/>
            <person name="Xie B."/>
            <person name="Cheng X."/>
        </authorList>
    </citation>
    <scope>NUCLEOTIDE SEQUENCE [LARGE SCALE GENOMIC DNA]</scope>
    <source>
        <strain evidence="11 12">IJ1G</strain>
    </source>
</reference>
<dbReference type="GO" id="GO:0035673">
    <property type="term" value="F:oligopeptide transmembrane transporter activity"/>
    <property type="evidence" value="ECO:0007669"/>
    <property type="project" value="InterPro"/>
</dbReference>
<evidence type="ECO:0000256" key="1">
    <source>
        <dbReference type="ARBA" id="ARBA00004141"/>
    </source>
</evidence>
<evidence type="ECO:0000256" key="2">
    <source>
        <dbReference type="ARBA" id="ARBA00008807"/>
    </source>
</evidence>
<keyword evidence="6" id="KW-0653">Protein transport</keyword>
<dbReference type="Pfam" id="PF03169">
    <property type="entry name" value="OPT"/>
    <property type="match status" value="1"/>
</dbReference>
<proteinExistence type="inferred from homology"/>
<dbReference type="InterPro" id="IPR004813">
    <property type="entry name" value="OPT"/>
</dbReference>
<evidence type="ECO:0000256" key="4">
    <source>
        <dbReference type="ARBA" id="ARBA00022692"/>
    </source>
</evidence>
<feature type="transmembrane region" description="Helical" evidence="10">
    <location>
        <begin position="300"/>
        <end position="318"/>
    </location>
</feature>
<gene>
    <name evidence="11" type="ORF">IF1G_04217</name>
</gene>
<comment type="similarity">
    <text evidence="2">Belongs to the oligopeptide OPT transporter family.</text>
</comment>
<feature type="compositionally biased region" description="Low complexity" evidence="9">
    <location>
        <begin position="44"/>
        <end position="54"/>
    </location>
</feature>
<keyword evidence="4 10" id="KW-0812">Transmembrane</keyword>
<evidence type="ECO:0000313" key="11">
    <source>
        <dbReference type="EMBL" id="TQV96977.1"/>
    </source>
</evidence>
<evidence type="ECO:0000256" key="9">
    <source>
        <dbReference type="SAM" id="MobiDB-lite"/>
    </source>
</evidence>
<dbReference type="InterPro" id="IPR004648">
    <property type="entry name" value="Oligpept_transpt"/>
</dbReference>
<dbReference type="GO" id="GO:0015031">
    <property type="term" value="P:protein transport"/>
    <property type="evidence" value="ECO:0007669"/>
    <property type="project" value="UniProtKB-KW"/>
</dbReference>
<dbReference type="EMBL" id="SPUK01000005">
    <property type="protein sequence ID" value="TQV96977.1"/>
    <property type="molecule type" value="Genomic_DNA"/>
</dbReference>
<feature type="transmembrane region" description="Helical" evidence="10">
    <location>
        <begin position="603"/>
        <end position="626"/>
    </location>
</feature>
<evidence type="ECO:0000256" key="3">
    <source>
        <dbReference type="ARBA" id="ARBA00022448"/>
    </source>
</evidence>
<feature type="transmembrane region" description="Helical" evidence="10">
    <location>
        <begin position="656"/>
        <end position="673"/>
    </location>
</feature>
<feature type="transmembrane region" description="Helical" evidence="10">
    <location>
        <begin position="452"/>
        <end position="476"/>
    </location>
</feature>
<evidence type="ECO:0000313" key="12">
    <source>
        <dbReference type="Proteomes" id="UP000315783"/>
    </source>
</evidence>
<feature type="transmembrane region" description="Helical" evidence="10">
    <location>
        <begin position="685"/>
        <end position="706"/>
    </location>
</feature>
<dbReference type="Proteomes" id="UP000315783">
    <property type="component" value="Unassembled WGS sequence"/>
</dbReference>
<dbReference type="GO" id="GO:0016020">
    <property type="term" value="C:membrane"/>
    <property type="evidence" value="ECO:0007669"/>
    <property type="project" value="UniProtKB-SubCell"/>
</dbReference>
<evidence type="ECO:0000256" key="10">
    <source>
        <dbReference type="SAM" id="Phobius"/>
    </source>
</evidence>
<evidence type="ECO:0000256" key="8">
    <source>
        <dbReference type="ARBA" id="ARBA00023136"/>
    </source>
</evidence>
<keyword evidence="5" id="KW-0571">Peptide transport</keyword>
<dbReference type="PANTHER" id="PTHR22601">
    <property type="entry name" value="ISP4 LIKE PROTEIN"/>
    <property type="match status" value="1"/>
</dbReference>
<feature type="transmembrane region" description="Helical" evidence="10">
    <location>
        <begin position="534"/>
        <end position="558"/>
    </location>
</feature>
<dbReference type="NCBIfam" id="TIGR00728">
    <property type="entry name" value="OPT_sfam"/>
    <property type="match status" value="1"/>
</dbReference>
<sequence length="763" mass="84123">MILPSEHGVESGLAQAPVSSNLNIQDEKEFHKKPETSAVSTGLSDEAASDSDANSDNAILDTAEEIATHMLPLRDDFEPALTFRSLFLASGDKYEARWREKGGQGELPRWIRVVSFFNHGHWNLKEHAICSITATSASNATASITVFTAQDLFYDLPLTATTVVLSTLSIGLFGYGLCGIFRPIAVWHVESVYWGNIPTVKTLQGLHWSEIKSSKPLRVFWWSFTGMFAYEFFPAYIMPWLNSVSIPCLAAMKATGARAATLTNLFGGAQTNEGLGLFTLSFDWQYITSGATSLPLTTQLHSAVGFFICFIAMAGIYYNNVWESRKQPFMSTRLRTANGTAYPVGKAFSGGILDENALQRYGIPRLTGSFAYAMLMANMAIGALIAHCILFWGKDIVKTYQSARKGKFNDRHHEHMAKHYKETPSWWYVVLLVGSFVLGLAVILSQNITLPVWAYIVSLILGIVIAPFSVILLARFGNGIATNNLSKMIAGLTLPGRPIGNMYFAAWSHSTIASCVNLSSDLKLGDYLKIPPRVMFLTQIYGTVLGAVVNYAVMISIVNDNRDLLANTNGNASWSGASIQAYNTNATSWALAKYLYTVGSTYAIIPFGILIGAVLVLIQRIVVIFVPKIRGFSLDRLNLPQLLQYAGFIPYNQSQTCIILSGIIAGVFVQFYLRNYHPRIFKNYAYLVGRLTHYAFDAVLISAFLAGMKRSTGLTVASFKTEKVAGDNKEANKWIDKYLGLGEWVMDQSVAIAGSSSFFERTR</sequence>
<feature type="transmembrane region" description="Helical" evidence="10">
    <location>
        <begin position="370"/>
        <end position="392"/>
    </location>
</feature>
<keyword evidence="3" id="KW-0813">Transport</keyword>